<reference evidence="1" key="1">
    <citation type="journal article" date="2014" name="Front. Microbiol.">
        <title>High frequency of phylogenetically diverse reductive dehalogenase-homologous genes in deep subseafloor sedimentary metagenomes.</title>
        <authorList>
            <person name="Kawai M."/>
            <person name="Futagami T."/>
            <person name="Toyoda A."/>
            <person name="Takaki Y."/>
            <person name="Nishi S."/>
            <person name="Hori S."/>
            <person name="Arai W."/>
            <person name="Tsubouchi T."/>
            <person name="Morono Y."/>
            <person name="Uchiyama I."/>
            <person name="Ito T."/>
            <person name="Fujiyama A."/>
            <person name="Inagaki F."/>
            <person name="Takami H."/>
        </authorList>
    </citation>
    <scope>NUCLEOTIDE SEQUENCE</scope>
    <source>
        <strain evidence="1">Expedition CK06-06</strain>
    </source>
</reference>
<dbReference type="EMBL" id="BARW01011921">
    <property type="protein sequence ID" value="GAI78313.1"/>
    <property type="molecule type" value="Genomic_DNA"/>
</dbReference>
<dbReference type="PROSITE" id="PS51257">
    <property type="entry name" value="PROKAR_LIPOPROTEIN"/>
    <property type="match status" value="1"/>
</dbReference>
<protein>
    <submittedName>
        <fullName evidence="1">Uncharacterized protein</fullName>
    </submittedName>
</protein>
<accession>X1RCL5</accession>
<name>X1RCL5_9ZZZZ</name>
<sequence>MGSKRLVVALGLVALLVMTVGIAGCSLIESDQPGNGQSANPLEDITSSGNSVIKQPLQAVGWPEDSPAAGGIIEKLTGNTFDIREELISFGGSSGVTETKIWQVVFSSDTRVFRPKFIVGKAEGGETPEELSVYDLEEGQNIIVWGEVNGNRIFADTIAIMSGAMLTK</sequence>
<proteinExistence type="predicted"/>
<dbReference type="AlphaFoldDB" id="X1RCL5"/>
<evidence type="ECO:0000313" key="1">
    <source>
        <dbReference type="EMBL" id="GAI78313.1"/>
    </source>
</evidence>
<comment type="caution">
    <text evidence="1">The sequence shown here is derived from an EMBL/GenBank/DDBJ whole genome shotgun (WGS) entry which is preliminary data.</text>
</comment>
<gene>
    <name evidence="1" type="ORF">S12H4_22742</name>
</gene>
<organism evidence="1">
    <name type="scientific">marine sediment metagenome</name>
    <dbReference type="NCBI Taxonomy" id="412755"/>
    <lineage>
        <taxon>unclassified sequences</taxon>
        <taxon>metagenomes</taxon>
        <taxon>ecological metagenomes</taxon>
    </lineage>
</organism>